<sequence length="184" mass="19825">MGKMGKRPTLQARTTHPPQLHTQEEKPPPPEPGRRRRASRPPLTGTRLTARSTGAAWALPLLRNTAPASAAAAGAPVPGSRGWYGSGQSGDGTVALGGVHRGCRRPVKAAPYSTFLTGSQRRFPGTASRQLRPVAPGPLPEVPPKQRPGFRRPHSAPSLFGFRHLVGGGRDTMRMRERRSWRAS</sequence>
<evidence type="ECO:0000256" key="1">
    <source>
        <dbReference type="SAM" id="MobiDB-lite"/>
    </source>
</evidence>
<feature type="region of interest" description="Disordered" evidence="1">
    <location>
        <begin position="1"/>
        <end position="55"/>
    </location>
</feature>
<feature type="region of interest" description="Disordered" evidence="1">
    <location>
        <begin position="118"/>
        <end position="184"/>
    </location>
</feature>
<keyword evidence="3" id="KW-1185">Reference proteome</keyword>
<feature type="compositionally biased region" description="Polar residues" evidence="1">
    <location>
        <begin position="11"/>
        <end position="21"/>
    </location>
</feature>
<reference evidence="2 3" key="1">
    <citation type="submission" date="2013-11" db="EMBL/GenBank/DDBJ databases">
        <title>The Damaraland mole rat (Fukomys damarensis) genome and evolution of African mole rats.</title>
        <authorList>
            <person name="Gladyshev V.N."/>
            <person name="Fang X."/>
        </authorList>
    </citation>
    <scope>NUCLEOTIDE SEQUENCE [LARGE SCALE GENOMIC DNA]</scope>
    <source>
        <tissue evidence="2">Liver</tissue>
    </source>
</reference>
<proteinExistence type="predicted"/>
<feature type="region of interest" description="Disordered" evidence="1">
    <location>
        <begin position="67"/>
        <end position="90"/>
    </location>
</feature>
<feature type="compositionally biased region" description="Basic and acidic residues" evidence="1">
    <location>
        <begin position="171"/>
        <end position="184"/>
    </location>
</feature>
<dbReference type="Proteomes" id="UP000028990">
    <property type="component" value="Unassembled WGS sequence"/>
</dbReference>
<dbReference type="EMBL" id="KN124199">
    <property type="protein sequence ID" value="KFO22014.1"/>
    <property type="molecule type" value="Genomic_DNA"/>
</dbReference>
<evidence type="ECO:0000313" key="2">
    <source>
        <dbReference type="EMBL" id="KFO22014.1"/>
    </source>
</evidence>
<accession>A0A091CRW1</accession>
<feature type="compositionally biased region" description="Low complexity" evidence="1">
    <location>
        <begin position="67"/>
        <end position="80"/>
    </location>
</feature>
<dbReference type="AlphaFoldDB" id="A0A091CRW1"/>
<name>A0A091CRW1_FUKDA</name>
<protein>
    <submittedName>
        <fullName evidence="2">Uncharacterized protein</fullName>
    </submittedName>
</protein>
<feature type="compositionally biased region" description="Pro residues" evidence="1">
    <location>
        <begin position="135"/>
        <end position="146"/>
    </location>
</feature>
<organism evidence="2 3">
    <name type="scientific">Fukomys damarensis</name>
    <name type="common">Damaraland mole rat</name>
    <name type="synonym">Cryptomys damarensis</name>
    <dbReference type="NCBI Taxonomy" id="885580"/>
    <lineage>
        <taxon>Eukaryota</taxon>
        <taxon>Metazoa</taxon>
        <taxon>Chordata</taxon>
        <taxon>Craniata</taxon>
        <taxon>Vertebrata</taxon>
        <taxon>Euteleostomi</taxon>
        <taxon>Mammalia</taxon>
        <taxon>Eutheria</taxon>
        <taxon>Euarchontoglires</taxon>
        <taxon>Glires</taxon>
        <taxon>Rodentia</taxon>
        <taxon>Hystricomorpha</taxon>
        <taxon>Bathyergidae</taxon>
        <taxon>Fukomys</taxon>
    </lineage>
</organism>
<gene>
    <name evidence="2" type="ORF">H920_16593</name>
</gene>
<evidence type="ECO:0000313" key="3">
    <source>
        <dbReference type="Proteomes" id="UP000028990"/>
    </source>
</evidence>